<keyword evidence="4" id="KW-0547">Nucleotide-binding</keyword>
<feature type="domain" description="Protein kinase" evidence="11">
    <location>
        <begin position="433"/>
        <end position="882"/>
    </location>
</feature>
<dbReference type="InterPro" id="IPR008271">
    <property type="entry name" value="Ser/Thr_kinase_AS"/>
</dbReference>
<organism evidence="12 13">
    <name type="scientific">Hanseniaspora opuntiae</name>
    <dbReference type="NCBI Taxonomy" id="211096"/>
    <lineage>
        <taxon>Eukaryota</taxon>
        <taxon>Fungi</taxon>
        <taxon>Dikarya</taxon>
        <taxon>Ascomycota</taxon>
        <taxon>Saccharomycotina</taxon>
        <taxon>Saccharomycetes</taxon>
        <taxon>Saccharomycodales</taxon>
        <taxon>Saccharomycodaceae</taxon>
        <taxon>Hanseniaspora</taxon>
    </lineage>
</organism>
<keyword evidence="6" id="KW-0067">ATP-binding</keyword>
<feature type="region of interest" description="Disordered" evidence="10">
    <location>
        <begin position="497"/>
        <end position="528"/>
    </location>
</feature>
<comment type="caution">
    <text evidence="12">The sequence shown here is derived from an EMBL/GenBank/DDBJ whole genome shotgun (WGS) entry which is preliminary data.</text>
</comment>
<evidence type="ECO:0000313" key="12">
    <source>
        <dbReference type="EMBL" id="OEJ91203.1"/>
    </source>
</evidence>
<dbReference type="EMBL" id="LPNL01000002">
    <property type="protein sequence ID" value="OEJ91203.1"/>
    <property type="molecule type" value="Genomic_DNA"/>
</dbReference>
<evidence type="ECO:0000256" key="4">
    <source>
        <dbReference type="ARBA" id="ARBA00022741"/>
    </source>
</evidence>
<proteinExistence type="inferred from homology"/>
<dbReference type="Proteomes" id="UP000095605">
    <property type="component" value="Unassembled WGS sequence"/>
</dbReference>
<accession>A0A1E5RWV4</accession>
<sequence length="895" mass="100103">MPNKDHINNGSLPVEDAGIHRGKSITKSFKSLFSSNNNSSDNLQSTKKDPSLAHIASLNSAALSAKDSAEIKSQSSNDSLGSSLRTSDLHANSNPASPMMKVSSPVLPLGKALNPASNASVNNLIDQELNTINKNIINNPNSDMNGLSDRSSSRGRNKLKATQSIKSKDNSPQGSSREPSLSPQRSLKQYRNRGMSVSQANFAHSPFPNNNSDSSQHIKRSATLVKGMHHGDGKGIVVNNRHMIWESETFKLYRNFTHEHKLSALPLIDVNPNLLKDPEAMKEALEQRNKDAPTFSISTLFKLNKTSQQVKEQNDEKSHLIMQTSKGYIPSKAEIQNNNLFNSSASHCKQVVKIDAYCSMKKKRNIQNPVIGETEANETGTPCIVNTKAAISKDELHLINDLTTRMKTIIDDNEQQPVATIDNKESEFVSKYGYCAGTLGQGSYGVVKVTCRKLKQNPDAETKGNAPYIVDNIAKKSFRFRDSVFFAVKELQADRKNVRKVDSDDEDSMNGSFMDDESSEADSDSKSTTLSDNIRIKLTKHRKRKNKDYNAKFCTRLTSEFVIGHALNNIGRHPNILKIFDLYQYDNISNKFLQVMEFCPSGDLHSLIKRTAVNGNGKTISREIQLPPIGPGPVFVGDNLNLMDGGTSFSLNTMEGQGKNEALPEKPKLSGSQQNLLDSLIVRKQEKHTLLHPLEIDCFMKQIINGVAFMHEHGVAHCDLKPENILIKPNGILKLSDFGTSCVFQTAWEKKPHYQKGCFGSEPYMAPEQFIPHKQYDPRLVDTFAVGIIYVTMALGHYPWKSPVKEKDPDYAEFVDSLKVVIPYNAETKQQEIISGEYEQFEEMTHVNAEMKLLRKKCLYRMLHPNPNKRVLVKDVLNSNWMKRTHCCVIYKANM</sequence>
<dbReference type="SMART" id="SM00220">
    <property type="entry name" value="S_TKc"/>
    <property type="match status" value="1"/>
</dbReference>
<dbReference type="Gene3D" id="1.10.510.10">
    <property type="entry name" value="Transferase(Phosphotransferase) domain 1"/>
    <property type="match status" value="2"/>
</dbReference>
<evidence type="ECO:0000256" key="1">
    <source>
        <dbReference type="ARBA" id="ARBA00012513"/>
    </source>
</evidence>
<dbReference type="PANTHER" id="PTHR24343">
    <property type="entry name" value="SERINE/THREONINE KINASE"/>
    <property type="match status" value="1"/>
</dbReference>
<feature type="compositionally biased region" description="Polar residues" evidence="10">
    <location>
        <begin position="160"/>
        <end position="187"/>
    </location>
</feature>
<evidence type="ECO:0000256" key="6">
    <source>
        <dbReference type="ARBA" id="ARBA00022840"/>
    </source>
</evidence>
<feature type="compositionally biased region" description="Low complexity" evidence="10">
    <location>
        <begin position="73"/>
        <end position="86"/>
    </location>
</feature>
<comment type="catalytic activity">
    <reaction evidence="9">
        <text>L-seryl-[protein] + ATP = O-phospho-L-seryl-[protein] + ADP + H(+)</text>
        <dbReference type="Rhea" id="RHEA:17989"/>
        <dbReference type="Rhea" id="RHEA-COMP:9863"/>
        <dbReference type="Rhea" id="RHEA-COMP:11604"/>
        <dbReference type="ChEBI" id="CHEBI:15378"/>
        <dbReference type="ChEBI" id="CHEBI:29999"/>
        <dbReference type="ChEBI" id="CHEBI:30616"/>
        <dbReference type="ChEBI" id="CHEBI:83421"/>
        <dbReference type="ChEBI" id="CHEBI:456216"/>
        <dbReference type="EC" id="2.7.11.1"/>
    </reaction>
</comment>
<evidence type="ECO:0000256" key="7">
    <source>
        <dbReference type="ARBA" id="ARBA00038505"/>
    </source>
</evidence>
<keyword evidence="5 12" id="KW-0418">Kinase</keyword>
<dbReference type="PROSITE" id="PS00108">
    <property type="entry name" value="PROTEIN_KINASE_ST"/>
    <property type="match status" value="1"/>
</dbReference>
<evidence type="ECO:0000313" key="13">
    <source>
        <dbReference type="Proteomes" id="UP000095605"/>
    </source>
</evidence>
<evidence type="ECO:0000256" key="3">
    <source>
        <dbReference type="ARBA" id="ARBA00022679"/>
    </source>
</evidence>
<reference evidence="13" key="1">
    <citation type="journal article" date="2016" name="Genome Announc.">
        <title>Genome sequences of three species of Hanseniaspora isolated from spontaneous wine fermentations.</title>
        <authorList>
            <person name="Sternes P.R."/>
            <person name="Lee D."/>
            <person name="Kutyna D.R."/>
            <person name="Borneman A.R."/>
        </authorList>
    </citation>
    <scope>NUCLEOTIDE SEQUENCE [LARGE SCALE GENOMIC DNA]</scope>
    <source>
        <strain evidence="13">AWRI3578</strain>
    </source>
</reference>
<evidence type="ECO:0000256" key="10">
    <source>
        <dbReference type="SAM" id="MobiDB-lite"/>
    </source>
</evidence>
<dbReference type="Pfam" id="PF00069">
    <property type="entry name" value="Pkinase"/>
    <property type="match status" value="1"/>
</dbReference>
<dbReference type="PANTHER" id="PTHR24343:SF43">
    <property type="entry name" value="SERINE_THREONINE-PROTEIN KINASE HAL5-RELATED"/>
    <property type="match status" value="1"/>
</dbReference>
<keyword evidence="13" id="KW-1185">Reference proteome</keyword>
<evidence type="ECO:0000256" key="8">
    <source>
        <dbReference type="ARBA" id="ARBA00047899"/>
    </source>
</evidence>
<gene>
    <name evidence="12" type="ORF">AWRI3578_g267</name>
</gene>
<evidence type="ECO:0000256" key="9">
    <source>
        <dbReference type="ARBA" id="ARBA00048679"/>
    </source>
</evidence>
<dbReference type="AlphaFoldDB" id="A0A1E5RWV4"/>
<protein>
    <recommendedName>
        <fullName evidence="1">non-specific serine/threonine protein kinase</fullName>
        <ecNumber evidence="1">2.7.11.1</ecNumber>
    </recommendedName>
</protein>
<evidence type="ECO:0000256" key="2">
    <source>
        <dbReference type="ARBA" id="ARBA00022527"/>
    </source>
</evidence>
<dbReference type="PROSITE" id="PS50011">
    <property type="entry name" value="PROTEIN_KINASE_DOM"/>
    <property type="match status" value="1"/>
</dbReference>
<dbReference type="SUPFAM" id="SSF56112">
    <property type="entry name" value="Protein kinase-like (PK-like)"/>
    <property type="match status" value="1"/>
</dbReference>
<comment type="catalytic activity">
    <reaction evidence="8">
        <text>L-threonyl-[protein] + ATP = O-phospho-L-threonyl-[protein] + ADP + H(+)</text>
        <dbReference type="Rhea" id="RHEA:46608"/>
        <dbReference type="Rhea" id="RHEA-COMP:11060"/>
        <dbReference type="Rhea" id="RHEA-COMP:11605"/>
        <dbReference type="ChEBI" id="CHEBI:15378"/>
        <dbReference type="ChEBI" id="CHEBI:30013"/>
        <dbReference type="ChEBI" id="CHEBI:30616"/>
        <dbReference type="ChEBI" id="CHEBI:61977"/>
        <dbReference type="ChEBI" id="CHEBI:456216"/>
        <dbReference type="EC" id="2.7.11.1"/>
    </reaction>
</comment>
<keyword evidence="3" id="KW-0808">Transferase</keyword>
<dbReference type="GO" id="GO:0005829">
    <property type="term" value="C:cytosol"/>
    <property type="evidence" value="ECO:0007669"/>
    <property type="project" value="TreeGrafter"/>
</dbReference>
<dbReference type="InterPro" id="IPR011009">
    <property type="entry name" value="Kinase-like_dom_sf"/>
</dbReference>
<feature type="region of interest" description="Disordered" evidence="10">
    <location>
        <begin position="136"/>
        <end position="187"/>
    </location>
</feature>
<name>A0A1E5RWV4_9ASCO</name>
<evidence type="ECO:0000259" key="11">
    <source>
        <dbReference type="PROSITE" id="PS50011"/>
    </source>
</evidence>
<dbReference type="EC" id="2.7.11.1" evidence="1"/>
<evidence type="ECO:0000256" key="5">
    <source>
        <dbReference type="ARBA" id="ARBA00022777"/>
    </source>
</evidence>
<dbReference type="InterPro" id="IPR000719">
    <property type="entry name" value="Prot_kinase_dom"/>
</dbReference>
<dbReference type="GO" id="GO:0030003">
    <property type="term" value="P:intracellular monoatomic cation homeostasis"/>
    <property type="evidence" value="ECO:0007669"/>
    <property type="project" value="TreeGrafter"/>
</dbReference>
<dbReference type="GO" id="GO:0005524">
    <property type="term" value="F:ATP binding"/>
    <property type="evidence" value="ECO:0007669"/>
    <property type="project" value="UniProtKB-KW"/>
</dbReference>
<comment type="similarity">
    <text evidence="7">Belongs to the protein kinase superfamily. CAMK Ser/Thr protein kinase family. NPR/HAL subfamily. HAL5 sub-subfamily.</text>
</comment>
<feature type="compositionally biased region" description="Acidic residues" evidence="10">
    <location>
        <begin position="503"/>
        <end position="522"/>
    </location>
</feature>
<dbReference type="OrthoDB" id="6513151at2759"/>
<feature type="region of interest" description="Disordered" evidence="10">
    <location>
        <begin position="69"/>
        <end position="103"/>
    </location>
</feature>
<keyword evidence="2" id="KW-0723">Serine/threonine-protein kinase</keyword>
<dbReference type="GO" id="GO:0004674">
    <property type="term" value="F:protein serine/threonine kinase activity"/>
    <property type="evidence" value="ECO:0007669"/>
    <property type="project" value="UniProtKB-KW"/>
</dbReference>
<feature type="compositionally biased region" description="Low complexity" evidence="10">
    <location>
        <begin position="136"/>
        <end position="145"/>
    </location>
</feature>